<reference evidence="2" key="1">
    <citation type="submission" date="2020-04" db="EMBL/GenBank/DDBJ databases">
        <authorList>
            <person name="Chiriac C."/>
            <person name="Salcher M."/>
            <person name="Ghai R."/>
            <person name="Kavagutti S V."/>
        </authorList>
    </citation>
    <scope>NUCLEOTIDE SEQUENCE</scope>
</reference>
<name>A0A6J5LAY9_9CAUD</name>
<proteinExistence type="predicted"/>
<evidence type="ECO:0000313" key="2">
    <source>
        <dbReference type="EMBL" id="CAB4131205.1"/>
    </source>
</evidence>
<organism evidence="2">
    <name type="scientific">uncultured Caudovirales phage</name>
    <dbReference type="NCBI Taxonomy" id="2100421"/>
    <lineage>
        <taxon>Viruses</taxon>
        <taxon>Duplodnaviria</taxon>
        <taxon>Heunggongvirae</taxon>
        <taxon>Uroviricota</taxon>
        <taxon>Caudoviricetes</taxon>
        <taxon>Peduoviridae</taxon>
        <taxon>Maltschvirus</taxon>
        <taxon>Maltschvirus maltsch</taxon>
    </lineage>
</organism>
<accession>A0A6J5LAY9</accession>
<gene>
    <name evidence="2" type="ORF">UFOVP120_68</name>
</gene>
<dbReference type="EMBL" id="LR796242">
    <property type="protein sequence ID" value="CAB4131205.1"/>
    <property type="molecule type" value="Genomic_DNA"/>
</dbReference>
<protein>
    <submittedName>
        <fullName evidence="2">Uncharacterized protein</fullName>
    </submittedName>
</protein>
<feature type="region of interest" description="Disordered" evidence="1">
    <location>
        <begin position="979"/>
        <end position="998"/>
    </location>
</feature>
<sequence>MADPAAQPHDFSQMSDADLDQYLSQTPIASTPVDFSKMSDVALDRYLNSQKPLGNKPGDTLMSGALKGAATSGIQGIGDITGGIVGNLGQAYDVIAEAPFRVGAHIIGAMGGFPEGKSGADFIKESKKLGEKFQSPAERAGHVNPIFGLPFPTGEGAVSPILSRTGQYEPEDAYGQAAMTGARTVVGAAGPGGVFRGLRAASEGATPAKIAAQTAKGAISTAPMAFGTGVLGDVATQFTGEPIAGMMAGAAPMLGPKFVKPIKDYIAPAKAKQGSAEAQRQADIAFTELAENPEKAIADVAFQPEHVPGSRPTTGELTGDVGLLQGQKAFEDTSPKFAQDLERQRGETNVARREMLGEMAPENANQMAPTEYFNNRAAQIEAQHQATVRNLTEQAQREAEAVPTGIASEEVGTTLRDRIIDAENAADAATSAIYAPLDTGGLTVVGSPVRNAAAAIVGEVEGTRLAKKLSGEEKSIFDAAADINDVEKFSELHALEKRITNEVARNKKSPEGDPNTVRRLTQLKTAIRDVFNNAAEHQAAYEQSLVERGAMRPEETLAARLQREADAFMAQKRGEAPPEAPPAERPNMTAEHADRLAAGKAAHAAQEQTYGQGPVGRILATLGFAGQYKMPASGIPKVAFSAGDKGYTNAQAFLRAANNDPLAIGALQDMAMMRLRERMRQDQTLTPQALNAWRNQHANALRALDEVSPGFSSRFDNAAAATAALEDARTSGQRIVDQARQGPAAKFLNVMNAEEVAPKVGSMLKKGPTEINQVLDAAGRDPQVVNGMRAAGVDYMMREFSNAGMSGGQNILSGAKLADFLDGHAASLEALYGKEGMKNMRLLAANLDRMQEAISTQKVAGSDTNRNMNFAQRLKLAVKEKVPMADLAIWYEFVGGVLSGDVIRAGGSAATAATKALFDAARTRGIGNINDLIHEGLLDPAVGRAMLQRGLDAKGQIKAQAVRDLTKALAVRGQATTATIGGQRQQEQRLAPDDEELPRELTIPGPGNRTGRATGGAVNLMSLSKAAKKQVTQSTEDLLNVDDSTVARALEVANKHI</sequence>
<evidence type="ECO:0000256" key="1">
    <source>
        <dbReference type="SAM" id="MobiDB-lite"/>
    </source>
</evidence>